<comment type="caution">
    <text evidence="2">The sequence shown here is derived from an EMBL/GenBank/DDBJ whole genome shotgun (WGS) entry which is preliminary data.</text>
</comment>
<feature type="domain" description="F-box" evidence="1">
    <location>
        <begin position="1"/>
        <end position="47"/>
    </location>
</feature>
<protein>
    <recommendedName>
        <fullName evidence="1">F-box domain-containing protein</fullName>
    </recommendedName>
</protein>
<dbReference type="InterPro" id="IPR001810">
    <property type="entry name" value="F-box_dom"/>
</dbReference>
<name>A0AAD6WQQ4_9AGAR</name>
<organism evidence="2 3">
    <name type="scientific">Mycena alexandri</name>
    <dbReference type="NCBI Taxonomy" id="1745969"/>
    <lineage>
        <taxon>Eukaryota</taxon>
        <taxon>Fungi</taxon>
        <taxon>Dikarya</taxon>
        <taxon>Basidiomycota</taxon>
        <taxon>Agaricomycotina</taxon>
        <taxon>Agaricomycetes</taxon>
        <taxon>Agaricomycetidae</taxon>
        <taxon>Agaricales</taxon>
        <taxon>Marasmiineae</taxon>
        <taxon>Mycenaceae</taxon>
        <taxon>Mycena</taxon>
    </lineage>
</organism>
<accession>A0AAD6WQQ4</accession>
<evidence type="ECO:0000259" key="1">
    <source>
        <dbReference type="PROSITE" id="PS50181"/>
    </source>
</evidence>
<evidence type="ECO:0000313" key="3">
    <source>
        <dbReference type="Proteomes" id="UP001218188"/>
    </source>
</evidence>
<sequence length="407" mass="45617">MSSILELPEDILLELAKDLDVADLISLLSTCRVIRKIELQKTLWLDALVRIQEVERQPHPLSNTQNLGTFSPQQLQHTAQQVNRLVKNWSSDNPRPTRIGQLSVEPNHGFFCLPGTPLIVTHADAGGTMSCWDILEGKHVAHLELPGLFVRTKIPCMEEEGRALICAVIGIGLSVESVYFFFRGSSVDADGSVQSLPLFPRPSDPDPPQMVTTVIPNRYSVASFKRRMHHMPSSLSSQEPYACLPRYGVFAVTRRLFQWKSSPIFVIHFWQGEIASSERGAFLKPGEPYHYEQRDNIRLWAVGVSGTYVLLLVAATSSSDGGEYLGLLHFTMSPTPHTTFRKLDIGDAATRLESVSRMALDDALGTISLLDAEGWYTLSQYCMYLNQGRQTRNREIMDVLDGTRIFK</sequence>
<dbReference type="EMBL" id="JARJCM010000186">
    <property type="protein sequence ID" value="KAJ7023588.1"/>
    <property type="molecule type" value="Genomic_DNA"/>
</dbReference>
<dbReference type="InterPro" id="IPR036047">
    <property type="entry name" value="F-box-like_dom_sf"/>
</dbReference>
<dbReference type="PROSITE" id="PS50181">
    <property type="entry name" value="FBOX"/>
    <property type="match status" value="1"/>
</dbReference>
<evidence type="ECO:0000313" key="2">
    <source>
        <dbReference type="EMBL" id="KAJ7023588.1"/>
    </source>
</evidence>
<dbReference type="Proteomes" id="UP001218188">
    <property type="component" value="Unassembled WGS sequence"/>
</dbReference>
<dbReference type="AlphaFoldDB" id="A0AAD6WQQ4"/>
<proteinExistence type="predicted"/>
<keyword evidence="3" id="KW-1185">Reference proteome</keyword>
<reference evidence="2" key="1">
    <citation type="submission" date="2023-03" db="EMBL/GenBank/DDBJ databases">
        <title>Massive genome expansion in bonnet fungi (Mycena s.s.) driven by repeated elements and novel gene families across ecological guilds.</title>
        <authorList>
            <consortium name="Lawrence Berkeley National Laboratory"/>
            <person name="Harder C.B."/>
            <person name="Miyauchi S."/>
            <person name="Viragh M."/>
            <person name="Kuo A."/>
            <person name="Thoen E."/>
            <person name="Andreopoulos B."/>
            <person name="Lu D."/>
            <person name="Skrede I."/>
            <person name="Drula E."/>
            <person name="Henrissat B."/>
            <person name="Morin E."/>
            <person name="Kohler A."/>
            <person name="Barry K."/>
            <person name="LaButti K."/>
            <person name="Morin E."/>
            <person name="Salamov A."/>
            <person name="Lipzen A."/>
            <person name="Mereny Z."/>
            <person name="Hegedus B."/>
            <person name="Baldrian P."/>
            <person name="Stursova M."/>
            <person name="Weitz H."/>
            <person name="Taylor A."/>
            <person name="Grigoriev I.V."/>
            <person name="Nagy L.G."/>
            <person name="Martin F."/>
            <person name="Kauserud H."/>
        </authorList>
    </citation>
    <scope>NUCLEOTIDE SEQUENCE</scope>
    <source>
        <strain evidence="2">CBHHK200</strain>
    </source>
</reference>
<dbReference type="SUPFAM" id="SSF81383">
    <property type="entry name" value="F-box domain"/>
    <property type="match status" value="1"/>
</dbReference>
<gene>
    <name evidence="2" type="ORF">C8F04DRAFT_1193341</name>
</gene>